<dbReference type="Gene3D" id="3.40.30.10">
    <property type="entry name" value="Glutaredoxin"/>
    <property type="match status" value="1"/>
</dbReference>
<dbReference type="PRINTS" id="PR00368">
    <property type="entry name" value="FADPNR"/>
</dbReference>
<dbReference type="PRINTS" id="PR00469">
    <property type="entry name" value="PNDRDTASEII"/>
</dbReference>
<keyword evidence="1" id="KW-0285">Flavoprotein</keyword>
<evidence type="ECO:0000313" key="4">
    <source>
        <dbReference type="EMBL" id="MFC4198081.1"/>
    </source>
</evidence>
<organism evidence="4 5">
    <name type="scientific">Pedobacter jamesrossensis</name>
    <dbReference type="NCBI Taxonomy" id="1908238"/>
    <lineage>
        <taxon>Bacteria</taxon>
        <taxon>Pseudomonadati</taxon>
        <taxon>Bacteroidota</taxon>
        <taxon>Sphingobacteriia</taxon>
        <taxon>Sphingobacteriales</taxon>
        <taxon>Sphingobacteriaceae</taxon>
        <taxon>Pedobacter</taxon>
    </lineage>
</organism>
<evidence type="ECO:0000256" key="1">
    <source>
        <dbReference type="ARBA" id="ARBA00022630"/>
    </source>
</evidence>
<keyword evidence="5" id="KW-1185">Reference proteome</keyword>
<accession>A0ABV8NNZ4</accession>
<sequence>MNKLKLYGKPDSPEIYPIRDFLKRSVVDFEWIDISNDNLGWGQSITSFNNPDKFPSVEFPDGKIIVNPTLEEIACNLGWITQPKYTEYDLSIYGAGPAGLSAAVYAASEGLKTILIEREAIGGQAGTSSLIENYLGFPEGISGANLAERARQQALKFGVEILLLKEGIKGTFYDNKIHVDFASGEKLVAKSNICATGVEYARLNLDDESRFFHKGVYYGAGASEAFFCQDKDLYIIGGGNSAGQAATYFSGFAKRVFMVIRKGNLSDTLSEYLIKRIANIKNIFVLYHSQVIALEGDDFLQRIKIVNSEDGKETWHDTSKLFICIGGKPNTDWASETAICRDRNGYLYTGNDLISLEQYKNCWNVERTPYHLETSVPGSFAAGDVRFNSVKRVASAVGEGAMAVTQVHQYLSKL</sequence>
<dbReference type="InterPro" id="IPR036188">
    <property type="entry name" value="FAD/NAD-bd_sf"/>
</dbReference>
<comment type="caution">
    <text evidence="4">The sequence shown here is derived from an EMBL/GenBank/DDBJ whole genome shotgun (WGS) entry which is preliminary data.</text>
</comment>
<evidence type="ECO:0000313" key="5">
    <source>
        <dbReference type="Proteomes" id="UP001595792"/>
    </source>
</evidence>
<dbReference type="InterPro" id="IPR050097">
    <property type="entry name" value="Ferredoxin-NADP_redctase_2"/>
</dbReference>
<dbReference type="Proteomes" id="UP001595792">
    <property type="component" value="Unassembled WGS sequence"/>
</dbReference>
<name>A0ABV8NNZ4_9SPHI</name>
<evidence type="ECO:0000256" key="2">
    <source>
        <dbReference type="ARBA" id="ARBA00023002"/>
    </source>
</evidence>
<dbReference type="Gene3D" id="3.50.50.60">
    <property type="entry name" value="FAD/NAD(P)-binding domain"/>
    <property type="match status" value="2"/>
</dbReference>
<evidence type="ECO:0000259" key="3">
    <source>
        <dbReference type="Pfam" id="PF07992"/>
    </source>
</evidence>
<dbReference type="Pfam" id="PF07992">
    <property type="entry name" value="Pyr_redox_2"/>
    <property type="match status" value="1"/>
</dbReference>
<dbReference type="InterPro" id="IPR023753">
    <property type="entry name" value="FAD/NAD-binding_dom"/>
</dbReference>
<gene>
    <name evidence="4" type="ORF">ACFOUY_15350</name>
</gene>
<feature type="domain" description="FAD/NAD(P)-binding" evidence="3">
    <location>
        <begin position="89"/>
        <end position="400"/>
    </location>
</feature>
<proteinExistence type="predicted"/>
<reference evidence="5" key="1">
    <citation type="journal article" date="2019" name="Int. J. Syst. Evol. Microbiol.">
        <title>The Global Catalogue of Microorganisms (GCM) 10K type strain sequencing project: providing services to taxonomists for standard genome sequencing and annotation.</title>
        <authorList>
            <consortium name="The Broad Institute Genomics Platform"/>
            <consortium name="The Broad Institute Genome Sequencing Center for Infectious Disease"/>
            <person name="Wu L."/>
            <person name="Ma J."/>
        </authorList>
    </citation>
    <scope>NUCLEOTIDE SEQUENCE [LARGE SCALE GENOMIC DNA]</scope>
    <source>
        <strain evidence="5">CCM 8689</strain>
    </source>
</reference>
<dbReference type="SUPFAM" id="SSF51905">
    <property type="entry name" value="FAD/NAD(P)-binding domain"/>
    <property type="match status" value="1"/>
</dbReference>
<dbReference type="PANTHER" id="PTHR48105">
    <property type="entry name" value="THIOREDOXIN REDUCTASE 1-RELATED-RELATED"/>
    <property type="match status" value="1"/>
</dbReference>
<protein>
    <submittedName>
        <fullName evidence="4">FAD-dependent oxidoreductase</fullName>
    </submittedName>
</protein>
<keyword evidence="2" id="KW-0560">Oxidoreductase</keyword>
<dbReference type="RefSeq" id="WP_378961866.1">
    <property type="nucleotide sequence ID" value="NZ_JBHRXC010000016.1"/>
</dbReference>
<dbReference type="EMBL" id="JBHSBY010000133">
    <property type="protein sequence ID" value="MFC4198081.1"/>
    <property type="molecule type" value="Genomic_DNA"/>
</dbReference>